<dbReference type="Gramene" id="novel_model_7299_5bd9a17a">
    <property type="protein sequence ID" value="cds.novel_model_7299_5bd9a17a"/>
    <property type="gene ID" value="novel_gene_3849_5bd9a17a"/>
</dbReference>
<reference evidence="1" key="1">
    <citation type="submission" date="2021-03" db="UniProtKB">
        <authorList>
            <consortium name="EnsemblPlants"/>
        </authorList>
    </citation>
    <scope>IDENTIFICATION</scope>
</reference>
<dbReference type="AlphaFoldDB" id="A0A803RB54"/>
<dbReference type="EMBL" id="UZAU01000821">
    <property type="status" value="NOT_ANNOTATED_CDS"/>
    <property type="molecule type" value="Genomic_DNA"/>
</dbReference>
<evidence type="ECO:0000313" key="2">
    <source>
        <dbReference type="Proteomes" id="UP000596661"/>
    </source>
</evidence>
<name>A0A803RB54_CANSA</name>
<dbReference type="Proteomes" id="UP000596661">
    <property type="component" value="Unassembled WGS sequence"/>
</dbReference>
<keyword evidence="2" id="KW-1185">Reference proteome</keyword>
<proteinExistence type="predicted"/>
<protein>
    <submittedName>
        <fullName evidence="1">Uncharacterized protein</fullName>
    </submittedName>
</protein>
<organism evidence="1 2">
    <name type="scientific">Cannabis sativa</name>
    <name type="common">Hemp</name>
    <name type="synonym">Marijuana</name>
    <dbReference type="NCBI Taxonomy" id="3483"/>
    <lineage>
        <taxon>Eukaryota</taxon>
        <taxon>Viridiplantae</taxon>
        <taxon>Streptophyta</taxon>
        <taxon>Embryophyta</taxon>
        <taxon>Tracheophyta</taxon>
        <taxon>Spermatophyta</taxon>
        <taxon>Magnoliopsida</taxon>
        <taxon>eudicotyledons</taxon>
        <taxon>Gunneridae</taxon>
        <taxon>Pentapetalae</taxon>
        <taxon>rosids</taxon>
        <taxon>fabids</taxon>
        <taxon>Rosales</taxon>
        <taxon>Cannabaceae</taxon>
        <taxon>Cannabis</taxon>
    </lineage>
</organism>
<dbReference type="EnsemblPlants" id="novel_model_7299_5bd9a17a">
    <property type="protein sequence ID" value="cds.novel_model_7299_5bd9a17a"/>
    <property type="gene ID" value="novel_gene_3849_5bd9a17a"/>
</dbReference>
<sequence>MALVWVCHGAARHILPHLIVRRPRRTCCMIFNLLYKLLQVLRLFPADLVISKAFPFDQVLFSLLFLHTNSSFGKDFFWFSAAASLNADVVPGRLVARWIFWIFMIRLEVADVQDRVYLHP</sequence>
<evidence type="ECO:0000313" key="1">
    <source>
        <dbReference type="EnsemblPlants" id="cds.novel_model_7299_5bd9a17a"/>
    </source>
</evidence>
<accession>A0A803RB54</accession>